<gene>
    <name evidence="3" type="ORF">GJW-30_1_03853</name>
</gene>
<dbReference type="Pfam" id="PF00892">
    <property type="entry name" value="EamA"/>
    <property type="match status" value="1"/>
</dbReference>
<dbReference type="GO" id="GO:0016020">
    <property type="term" value="C:membrane"/>
    <property type="evidence" value="ECO:0007669"/>
    <property type="project" value="InterPro"/>
</dbReference>
<evidence type="ECO:0000313" key="4">
    <source>
        <dbReference type="Proteomes" id="UP000236884"/>
    </source>
</evidence>
<sequence>MLLSLRGGRSVGQIERRAVGFALLTSATISGYSIVDGVGARVSANPHAYTIALFVFDEIAILLFAWWRRGASIVHGVSATWKVALFGGALSLAAYWIAIWAMTVAPIAIVAALRETSVLFAAGIAVFFLGEPLRRSRVAAAAIIVTGLALIRLA</sequence>
<keyword evidence="1" id="KW-0472">Membrane</keyword>
<keyword evidence="1" id="KW-1133">Transmembrane helix</keyword>
<dbReference type="RefSeq" id="WP_245408563.1">
    <property type="nucleotide sequence ID" value="NZ_AP014946.1"/>
</dbReference>
<feature type="transmembrane region" description="Helical" evidence="1">
    <location>
        <begin position="18"/>
        <end position="35"/>
    </location>
</feature>
<feature type="transmembrane region" description="Helical" evidence="1">
    <location>
        <begin position="136"/>
        <end position="153"/>
    </location>
</feature>
<feature type="transmembrane region" description="Helical" evidence="1">
    <location>
        <begin position="47"/>
        <end position="67"/>
    </location>
</feature>
<feature type="transmembrane region" description="Helical" evidence="1">
    <location>
        <begin position="79"/>
        <end position="101"/>
    </location>
</feature>
<dbReference type="SUPFAM" id="SSF103481">
    <property type="entry name" value="Multidrug resistance efflux transporter EmrE"/>
    <property type="match status" value="1"/>
</dbReference>
<reference evidence="3 4" key="1">
    <citation type="submission" date="2015-08" db="EMBL/GenBank/DDBJ databases">
        <title>Investigation of the bacterial diversity of lava forest soil.</title>
        <authorList>
            <person name="Lee J.S."/>
        </authorList>
    </citation>
    <scope>NUCLEOTIDE SEQUENCE [LARGE SCALE GENOMIC DNA]</scope>
    <source>
        <strain evidence="3 4">GJW-30</strain>
    </source>
</reference>
<dbReference type="KEGG" id="vgo:GJW-30_1_03853"/>
<feature type="domain" description="EamA" evidence="2">
    <location>
        <begin position="19"/>
        <end position="152"/>
    </location>
</feature>
<evidence type="ECO:0000256" key="1">
    <source>
        <dbReference type="SAM" id="Phobius"/>
    </source>
</evidence>
<feature type="transmembrane region" description="Helical" evidence="1">
    <location>
        <begin position="107"/>
        <end position="129"/>
    </location>
</feature>
<dbReference type="Gene3D" id="1.10.3730.20">
    <property type="match status" value="1"/>
</dbReference>
<keyword evidence="1" id="KW-0812">Transmembrane</keyword>
<evidence type="ECO:0000259" key="2">
    <source>
        <dbReference type="Pfam" id="PF00892"/>
    </source>
</evidence>
<keyword evidence="4" id="KW-1185">Reference proteome</keyword>
<evidence type="ECO:0000313" key="3">
    <source>
        <dbReference type="EMBL" id="BAT61296.1"/>
    </source>
</evidence>
<name>A0A0S3PZZ8_9BRAD</name>
<dbReference type="InterPro" id="IPR037185">
    <property type="entry name" value="EmrE-like"/>
</dbReference>
<dbReference type="EMBL" id="AP014946">
    <property type="protein sequence ID" value="BAT61296.1"/>
    <property type="molecule type" value="Genomic_DNA"/>
</dbReference>
<dbReference type="Proteomes" id="UP000236884">
    <property type="component" value="Chromosome"/>
</dbReference>
<protein>
    <submittedName>
        <fullName evidence="3">EamA-like transporter family protein</fullName>
    </submittedName>
</protein>
<proteinExistence type="predicted"/>
<dbReference type="InterPro" id="IPR000620">
    <property type="entry name" value="EamA_dom"/>
</dbReference>
<dbReference type="AlphaFoldDB" id="A0A0S3PZZ8"/>
<accession>A0A0S3PZZ8</accession>
<organism evidence="3 4">
    <name type="scientific">Variibacter gotjawalensis</name>
    <dbReference type="NCBI Taxonomy" id="1333996"/>
    <lineage>
        <taxon>Bacteria</taxon>
        <taxon>Pseudomonadati</taxon>
        <taxon>Pseudomonadota</taxon>
        <taxon>Alphaproteobacteria</taxon>
        <taxon>Hyphomicrobiales</taxon>
        <taxon>Nitrobacteraceae</taxon>
        <taxon>Variibacter</taxon>
    </lineage>
</organism>